<protein>
    <submittedName>
        <fullName evidence="1">Uncharacterized protein</fullName>
    </submittedName>
</protein>
<comment type="caution">
    <text evidence="1">The sequence shown here is derived from an EMBL/GenBank/DDBJ whole genome shotgun (WGS) entry which is preliminary data.</text>
</comment>
<accession>K2FUU4</accession>
<dbReference type="AlphaFoldDB" id="K2FUU4"/>
<organism evidence="1">
    <name type="scientific">uncultured bacterium</name>
    <name type="common">gcode 4</name>
    <dbReference type="NCBI Taxonomy" id="1234023"/>
    <lineage>
        <taxon>Bacteria</taxon>
        <taxon>environmental samples</taxon>
    </lineage>
</organism>
<name>K2FUU4_9BACT</name>
<reference evidence="1" key="1">
    <citation type="journal article" date="2012" name="Science">
        <title>Fermentation, hydrogen, and sulfur metabolism in multiple uncultivated bacterial phyla.</title>
        <authorList>
            <person name="Wrighton K.C."/>
            <person name="Thomas B.C."/>
            <person name="Sharon I."/>
            <person name="Miller C.S."/>
            <person name="Castelle C.J."/>
            <person name="VerBerkmoes N.C."/>
            <person name="Wilkins M.J."/>
            <person name="Hettich R.L."/>
            <person name="Lipton M.S."/>
            <person name="Williams K.H."/>
            <person name="Long P.E."/>
            <person name="Banfield J.F."/>
        </authorList>
    </citation>
    <scope>NUCLEOTIDE SEQUENCE [LARGE SCALE GENOMIC DNA]</scope>
</reference>
<gene>
    <name evidence="1" type="ORF">ACD_4C00190G0002</name>
</gene>
<proteinExistence type="predicted"/>
<dbReference type="EMBL" id="AMFJ01000706">
    <property type="protein sequence ID" value="EKE26693.1"/>
    <property type="molecule type" value="Genomic_DNA"/>
</dbReference>
<evidence type="ECO:0000313" key="1">
    <source>
        <dbReference type="EMBL" id="EKE26693.1"/>
    </source>
</evidence>
<sequence length="163" mass="19303">MKNTIINYEEDKLKQKKLAFLKKRKLNYRSYQAIVLDVIVNLELIQFKQFKENLLECGKILESVIGKVESILSNWVDNLKDNENAFYDRYLDKIKQSKNHKNFNNKDYNNEIKKIVKPLNNVKAPCLIDSKQAMTYNDPSLDFFINIEGVAKKIEKILERVWN</sequence>